<dbReference type="InterPro" id="IPR031367">
    <property type="entry name" value="CCDC24"/>
</dbReference>
<keyword evidence="1" id="KW-0175">Coiled coil</keyword>
<accession>A0ABM0N006</accession>
<evidence type="ECO:0000256" key="1">
    <source>
        <dbReference type="SAM" id="Coils"/>
    </source>
</evidence>
<protein>
    <submittedName>
        <fullName evidence="4">Coiled-coil domain-containing protein 24-like</fullName>
    </submittedName>
</protein>
<dbReference type="PANTHER" id="PTHR28601:SF1">
    <property type="entry name" value="COILED-COIL DOMAIN-CONTAINING PROTEIN 24"/>
    <property type="match status" value="1"/>
</dbReference>
<feature type="compositionally biased region" description="Basic and acidic residues" evidence="2">
    <location>
        <begin position="342"/>
        <end position="351"/>
    </location>
</feature>
<feature type="coiled-coil region" evidence="1">
    <location>
        <begin position="165"/>
        <end position="226"/>
    </location>
</feature>
<reference evidence="4" key="1">
    <citation type="submission" date="2025-08" db="UniProtKB">
        <authorList>
            <consortium name="RefSeq"/>
        </authorList>
    </citation>
    <scope>IDENTIFICATION</scope>
    <source>
        <tissue evidence="4">Testes</tissue>
    </source>
</reference>
<evidence type="ECO:0000256" key="2">
    <source>
        <dbReference type="SAM" id="MobiDB-lite"/>
    </source>
</evidence>
<feature type="region of interest" description="Disordered" evidence="2">
    <location>
        <begin position="306"/>
        <end position="358"/>
    </location>
</feature>
<evidence type="ECO:0000313" key="4">
    <source>
        <dbReference type="RefSeq" id="XP_006825597.1"/>
    </source>
</evidence>
<sequence length="358" mass="39614">MSDIPPYDLQAYQPPPSLWKLVEENVSPEEREEIQEILGDSLIEQSLELHSEVDTLIDIWREFREETNSIVPKSNPLPEPPRVRESLVNHIRLLLGSLKDKRDGGRDSGVVLADCNIDVLDYVLHDTTSSGSSASSTPKRPSTAASVRDGRETPLRITPCSDADIKALEDEVEMLLRDITFLQNCLEEESDFRCQSVMSISREPTIQDLKEERSKLQKVVENITDSPQIPGVKKSFPSPTRKLPAPLKLNNTKKRAPASYSSMNSRTPLKASHSIVQATTITLPKNASTVSGVKNPTLSRERVVIINANSKNTTSPDKASSSPSFRPSPPSSAKPTTVRPTSADRFRKLVLDNRQGAT</sequence>
<feature type="region of interest" description="Disordered" evidence="2">
    <location>
        <begin position="251"/>
        <end position="270"/>
    </location>
</feature>
<organism evidence="3 4">
    <name type="scientific">Saccoglossus kowalevskii</name>
    <name type="common">Acorn worm</name>
    <dbReference type="NCBI Taxonomy" id="10224"/>
    <lineage>
        <taxon>Eukaryota</taxon>
        <taxon>Metazoa</taxon>
        <taxon>Hemichordata</taxon>
        <taxon>Enteropneusta</taxon>
        <taxon>Harrimaniidae</taxon>
        <taxon>Saccoglossus</taxon>
    </lineage>
</organism>
<dbReference type="Pfam" id="PF15669">
    <property type="entry name" value="CCDC24"/>
    <property type="match status" value="2"/>
</dbReference>
<name>A0ABM0N006_SACKO</name>
<dbReference type="RefSeq" id="XP_006825597.1">
    <property type="nucleotide sequence ID" value="XM_006825534.1"/>
</dbReference>
<gene>
    <name evidence="4" type="primary">LOC100366431</name>
</gene>
<feature type="compositionally biased region" description="Polar residues" evidence="2">
    <location>
        <begin position="307"/>
        <end position="319"/>
    </location>
</feature>
<evidence type="ECO:0000313" key="3">
    <source>
        <dbReference type="Proteomes" id="UP000694865"/>
    </source>
</evidence>
<feature type="region of interest" description="Disordered" evidence="2">
    <location>
        <begin position="128"/>
        <end position="155"/>
    </location>
</feature>
<proteinExistence type="predicted"/>
<keyword evidence="3" id="KW-1185">Reference proteome</keyword>
<dbReference type="GeneID" id="100366431"/>
<feature type="compositionally biased region" description="Low complexity" evidence="2">
    <location>
        <begin position="128"/>
        <end position="146"/>
    </location>
</feature>
<dbReference type="PANTHER" id="PTHR28601">
    <property type="entry name" value="COILED-COIL DOMAIN-CONTAINING PROTEIN 24"/>
    <property type="match status" value="1"/>
</dbReference>
<dbReference type="Proteomes" id="UP000694865">
    <property type="component" value="Unplaced"/>
</dbReference>